<protein>
    <submittedName>
        <fullName evidence="10">Membrane protein</fullName>
    </submittedName>
</protein>
<feature type="transmembrane region" description="Helical" evidence="9">
    <location>
        <begin position="376"/>
        <end position="397"/>
    </location>
</feature>
<dbReference type="EMBL" id="BMJI01000003">
    <property type="protein sequence ID" value="GGC85389.1"/>
    <property type="molecule type" value="Genomic_DNA"/>
</dbReference>
<evidence type="ECO:0000256" key="8">
    <source>
        <dbReference type="SAM" id="MobiDB-lite"/>
    </source>
</evidence>
<feature type="transmembrane region" description="Helical" evidence="9">
    <location>
        <begin position="313"/>
        <end position="337"/>
    </location>
</feature>
<feature type="transmembrane region" description="Helical" evidence="9">
    <location>
        <begin position="111"/>
        <end position="130"/>
    </location>
</feature>
<keyword evidence="5 9" id="KW-1133">Transmembrane helix</keyword>
<feature type="transmembrane region" description="Helical" evidence="9">
    <location>
        <begin position="443"/>
        <end position="461"/>
    </location>
</feature>
<name>A0ABQ1NUV6_9MICC</name>
<dbReference type="Pfam" id="PF26314">
    <property type="entry name" value="MptA_B_family"/>
    <property type="match status" value="1"/>
</dbReference>
<evidence type="ECO:0000313" key="10">
    <source>
        <dbReference type="EMBL" id="GGC85389.1"/>
    </source>
</evidence>
<keyword evidence="6 9" id="KW-0472">Membrane</keyword>
<feature type="transmembrane region" description="Helical" evidence="9">
    <location>
        <begin position="201"/>
        <end position="222"/>
    </location>
</feature>
<dbReference type="Proteomes" id="UP000597761">
    <property type="component" value="Unassembled WGS sequence"/>
</dbReference>
<evidence type="ECO:0000256" key="5">
    <source>
        <dbReference type="ARBA" id="ARBA00022989"/>
    </source>
</evidence>
<comment type="caution">
    <text evidence="10">The sequence shown here is derived from an EMBL/GenBank/DDBJ whole genome shotgun (WGS) entry which is preliminary data.</text>
</comment>
<keyword evidence="4 9" id="KW-0812">Transmembrane</keyword>
<feature type="transmembrane region" description="Helical" evidence="9">
    <location>
        <begin position="409"/>
        <end position="431"/>
    </location>
</feature>
<comment type="subcellular location">
    <subcellularLocation>
        <location evidence="1">Membrane</location>
        <topology evidence="1">Multi-pass membrane protein</topology>
    </subcellularLocation>
</comment>
<keyword evidence="2" id="KW-0328">Glycosyltransferase</keyword>
<evidence type="ECO:0000256" key="1">
    <source>
        <dbReference type="ARBA" id="ARBA00004141"/>
    </source>
</evidence>
<accession>A0ABQ1NUV6</accession>
<evidence type="ECO:0000256" key="2">
    <source>
        <dbReference type="ARBA" id="ARBA00022676"/>
    </source>
</evidence>
<feature type="transmembrane region" description="Helical" evidence="9">
    <location>
        <begin position="33"/>
        <end position="53"/>
    </location>
</feature>
<evidence type="ECO:0000256" key="6">
    <source>
        <dbReference type="ARBA" id="ARBA00023136"/>
    </source>
</evidence>
<dbReference type="InterPro" id="IPR049829">
    <property type="entry name" value="MptA/B-like"/>
</dbReference>
<feature type="transmembrane region" description="Helical" evidence="9">
    <location>
        <begin position="65"/>
        <end position="90"/>
    </location>
</feature>
<organism evidence="10 11">
    <name type="scientific">Tersicoccus solisilvae</name>
    <dbReference type="NCBI Taxonomy" id="1882339"/>
    <lineage>
        <taxon>Bacteria</taxon>
        <taxon>Bacillati</taxon>
        <taxon>Actinomycetota</taxon>
        <taxon>Actinomycetes</taxon>
        <taxon>Micrococcales</taxon>
        <taxon>Micrococcaceae</taxon>
        <taxon>Tersicoccus</taxon>
    </lineage>
</organism>
<evidence type="ECO:0000256" key="7">
    <source>
        <dbReference type="ARBA" id="ARBA00043987"/>
    </source>
</evidence>
<keyword evidence="11" id="KW-1185">Reference proteome</keyword>
<comment type="similarity">
    <text evidence="7">Belongs to the MptA/B family.</text>
</comment>
<proteinExistence type="inferred from homology"/>
<feature type="transmembrane region" description="Helical" evidence="9">
    <location>
        <begin position="476"/>
        <end position="495"/>
    </location>
</feature>
<evidence type="ECO:0000256" key="3">
    <source>
        <dbReference type="ARBA" id="ARBA00022679"/>
    </source>
</evidence>
<dbReference type="RefSeq" id="WP_188667062.1">
    <property type="nucleotide sequence ID" value="NZ_BMJI01000003.1"/>
</dbReference>
<reference evidence="11" key="1">
    <citation type="journal article" date="2019" name="Int. J. Syst. Evol. Microbiol.">
        <title>The Global Catalogue of Microorganisms (GCM) 10K type strain sequencing project: providing services to taxonomists for standard genome sequencing and annotation.</title>
        <authorList>
            <consortium name="The Broad Institute Genomics Platform"/>
            <consortium name="The Broad Institute Genome Sequencing Center for Infectious Disease"/>
            <person name="Wu L."/>
            <person name="Ma J."/>
        </authorList>
    </citation>
    <scope>NUCLEOTIDE SEQUENCE [LARGE SCALE GENOMIC DNA]</scope>
    <source>
        <strain evidence="11">CGMCC 1.15480</strain>
    </source>
</reference>
<keyword evidence="3" id="KW-0808">Transferase</keyword>
<gene>
    <name evidence="10" type="ORF">GCM10011512_10310</name>
</gene>
<feature type="transmembrane region" description="Helical" evidence="9">
    <location>
        <begin position="349"/>
        <end position="369"/>
    </location>
</feature>
<dbReference type="NCBIfam" id="NF038066">
    <property type="entry name" value="MptB"/>
    <property type="match status" value="1"/>
</dbReference>
<evidence type="ECO:0000256" key="4">
    <source>
        <dbReference type="ARBA" id="ARBA00022692"/>
    </source>
</evidence>
<feature type="transmembrane region" description="Helical" evidence="9">
    <location>
        <begin position="273"/>
        <end position="301"/>
    </location>
</feature>
<evidence type="ECO:0000256" key="9">
    <source>
        <dbReference type="SAM" id="Phobius"/>
    </source>
</evidence>
<feature type="transmembrane region" description="Helical" evidence="9">
    <location>
        <begin position="242"/>
        <end position="267"/>
    </location>
</feature>
<sequence>MTQSPPAGQAPTAEPAGSTAVQRQRVLRRPSSLVQGLVGSLLLVVGSLGVGWLPGSSPLRQNALIIPMRFTTVGVIVSVVLLAVGGMLLVRAWLRLGQQVRDWGSDDARRSVLRAIVLWGVPMYATIPLFSRDVYSYIAQGLVMVNGLDPYHDGVSSIEGFFQRGADQLWSESPPPYGPLFLWIEQAIVGATGANLEWSVVLFRLTSLVGIVLCLWAVPRLASLHGIDPTRALWLSVANPLFLTNFIAAAHNDALMIGLAVAGIYLTAVRRPILGILLITASVGVKPITIVFLPFIGLMWAGRGASWPRRLGYCAITGAIALAVLAVAGVLNGLGFGWIGALSTTGNVWIWYAPVGLLGLMVATALNAFGLDGWGVASMVHTVGKLAGFAVVGWLFLVGNHEKLVRRMTLAMAAIVLFNPMIQAWYVVWLLPLFAVTGVRDDWQVRTLFLVTAFLMIYAISDQLDVFPYLNVDLNVARQLAALIGVGFALYLIFVDPRTSHLFRKKFWDASRPLTI</sequence>
<evidence type="ECO:0000313" key="11">
    <source>
        <dbReference type="Proteomes" id="UP000597761"/>
    </source>
</evidence>
<feature type="region of interest" description="Disordered" evidence="8">
    <location>
        <begin position="1"/>
        <end position="21"/>
    </location>
</feature>